<keyword evidence="3" id="KW-1185">Reference proteome</keyword>
<accession>A0A517NI00</accession>
<keyword evidence="1" id="KW-1133">Transmembrane helix</keyword>
<dbReference type="Proteomes" id="UP000318538">
    <property type="component" value="Chromosome"/>
</dbReference>
<gene>
    <name evidence="2" type="ORF">K227x_50990</name>
</gene>
<evidence type="ECO:0000256" key="1">
    <source>
        <dbReference type="SAM" id="Phobius"/>
    </source>
</evidence>
<organism evidence="2 3">
    <name type="scientific">Rubripirellula lacrimiformis</name>
    <dbReference type="NCBI Taxonomy" id="1930273"/>
    <lineage>
        <taxon>Bacteria</taxon>
        <taxon>Pseudomonadati</taxon>
        <taxon>Planctomycetota</taxon>
        <taxon>Planctomycetia</taxon>
        <taxon>Pirellulales</taxon>
        <taxon>Pirellulaceae</taxon>
        <taxon>Rubripirellula</taxon>
    </lineage>
</organism>
<keyword evidence="1" id="KW-0812">Transmembrane</keyword>
<evidence type="ECO:0000313" key="2">
    <source>
        <dbReference type="EMBL" id="QDT06683.1"/>
    </source>
</evidence>
<keyword evidence="1" id="KW-0472">Membrane</keyword>
<protein>
    <submittedName>
        <fullName evidence="2">Uncharacterized protein</fullName>
    </submittedName>
</protein>
<feature type="transmembrane region" description="Helical" evidence="1">
    <location>
        <begin position="21"/>
        <end position="38"/>
    </location>
</feature>
<dbReference type="RefSeq" id="WP_145173646.1">
    <property type="nucleotide sequence ID" value="NZ_CP036525.1"/>
</dbReference>
<dbReference type="OrthoDB" id="9903308at2"/>
<reference evidence="2 3" key="1">
    <citation type="submission" date="2019-02" db="EMBL/GenBank/DDBJ databases">
        <title>Deep-cultivation of Planctomycetes and their phenomic and genomic characterization uncovers novel biology.</title>
        <authorList>
            <person name="Wiegand S."/>
            <person name="Jogler M."/>
            <person name="Boedeker C."/>
            <person name="Pinto D."/>
            <person name="Vollmers J."/>
            <person name="Rivas-Marin E."/>
            <person name="Kohn T."/>
            <person name="Peeters S.H."/>
            <person name="Heuer A."/>
            <person name="Rast P."/>
            <person name="Oberbeckmann S."/>
            <person name="Bunk B."/>
            <person name="Jeske O."/>
            <person name="Meyerdierks A."/>
            <person name="Storesund J.E."/>
            <person name="Kallscheuer N."/>
            <person name="Luecker S."/>
            <person name="Lage O.M."/>
            <person name="Pohl T."/>
            <person name="Merkel B.J."/>
            <person name="Hornburger P."/>
            <person name="Mueller R.-W."/>
            <person name="Bruemmer F."/>
            <person name="Labrenz M."/>
            <person name="Spormann A.M."/>
            <person name="Op den Camp H."/>
            <person name="Overmann J."/>
            <person name="Amann R."/>
            <person name="Jetten M.S.M."/>
            <person name="Mascher T."/>
            <person name="Medema M.H."/>
            <person name="Devos D.P."/>
            <person name="Kaster A.-K."/>
            <person name="Ovreas L."/>
            <person name="Rohde M."/>
            <person name="Galperin M.Y."/>
            <person name="Jogler C."/>
        </authorList>
    </citation>
    <scope>NUCLEOTIDE SEQUENCE [LARGE SCALE GENOMIC DNA]</scope>
    <source>
        <strain evidence="2 3">K22_7</strain>
    </source>
</reference>
<evidence type="ECO:0000313" key="3">
    <source>
        <dbReference type="Proteomes" id="UP000318538"/>
    </source>
</evidence>
<sequence length="160" mass="16520">MSTGSNDLTKAELTKKRQQKQIALVAVLSIGLVIALVTQPGTPPPVAPPVAVVAPSPKPMAVVAQTKVEPATSLVNQFSETRVLPRIDIETIQQQPLFSPATVQQSSVAVTQAVQAVYGSSAGHSALVDQGIIRSGATIRDGRTVMGVSPSGVHVSGLQP</sequence>
<dbReference type="AlphaFoldDB" id="A0A517NI00"/>
<dbReference type="EMBL" id="CP036525">
    <property type="protein sequence ID" value="QDT06683.1"/>
    <property type="molecule type" value="Genomic_DNA"/>
</dbReference>
<name>A0A517NI00_9BACT</name>
<proteinExistence type="predicted"/>
<dbReference type="KEGG" id="rlc:K227x_50990"/>